<evidence type="ECO:0000256" key="4">
    <source>
        <dbReference type="ARBA" id="ARBA00023235"/>
    </source>
</evidence>
<keyword evidence="3" id="KW-0963">Cytoplasm</keyword>
<evidence type="ECO:0000313" key="6">
    <source>
        <dbReference type="EMBL" id="MEQ2425665.1"/>
    </source>
</evidence>
<evidence type="ECO:0000256" key="3">
    <source>
        <dbReference type="ARBA" id="ARBA00022490"/>
    </source>
</evidence>
<dbReference type="GO" id="GO:0062193">
    <property type="term" value="F:D-ribose pyranase activity"/>
    <property type="evidence" value="ECO:0007669"/>
    <property type="project" value="UniProtKB-EC"/>
</dbReference>
<dbReference type="NCBIfam" id="NF008761">
    <property type="entry name" value="PRK11797.1"/>
    <property type="match status" value="1"/>
</dbReference>
<dbReference type="Gene3D" id="3.40.1650.10">
    <property type="entry name" value="RbsD-like domain"/>
    <property type="match status" value="1"/>
</dbReference>
<keyword evidence="4 6" id="KW-0413">Isomerase</keyword>
<evidence type="ECO:0000256" key="2">
    <source>
        <dbReference type="ARBA" id="ARBA00012862"/>
    </source>
</evidence>
<sequence>MTETGILNREIAAEMARTGHTDMIIIADAGLAVPNTTKVIDLSLAPNLPTALQVLDEVLKHFSVEKIIYSQATVDVSPTREQEFLSRFDDCVEREVVPHPVLRDELTRKAKFVIRTGDFTANSNLVLVSAGGPRWYCEK</sequence>
<dbReference type="SUPFAM" id="SSF102546">
    <property type="entry name" value="RbsD-like"/>
    <property type="match status" value="1"/>
</dbReference>
<dbReference type="Pfam" id="PF05025">
    <property type="entry name" value="RbsD_FucU"/>
    <property type="match status" value="1"/>
</dbReference>
<dbReference type="InterPro" id="IPR023750">
    <property type="entry name" value="RbsD-like_sf"/>
</dbReference>
<accession>A0ABV1D5I1</accession>
<keyword evidence="5" id="KW-0119">Carbohydrate metabolism</keyword>
<dbReference type="InterPro" id="IPR007721">
    <property type="entry name" value="RbsD_FucU"/>
</dbReference>
<comment type="caution">
    <text evidence="6">The sequence shown here is derived from an EMBL/GenBank/DDBJ whole genome shotgun (WGS) entry which is preliminary data.</text>
</comment>
<name>A0ABV1D5I1_9FIRM</name>
<keyword evidence="7" id="KW-1185">Reference proteome</keyword>
<protein>
    <recommendedName>
        <fullName evidence="2">D-ribose pyranase</fullName>
        <ecNumber evidence="2">5.4.99.62</ecNumber>
    </recommendedName>
</protein>
<dbReference type="InterPro" id="IPR023064">
    <property type="entry name" value="D-ribose_pyranase"/>
</dbReference>
<dbReference type="PANTHER" id="PTHR37831:SF1">
    <property type="entry name" value="D-RIBOSE PYRANASE"/>
    <property type="match status" value="1"/>
</dbReference>
<evidence type="ECO:0000256" key="5">
    <source>
        <dbReference type="ARBA" id="ARBA00023277"/>
    </source>
</evidence>
<dbReference type="RefSeq" id="WP_008726172.1">
    <property type="nucleotide sequence ID" value="NZ_JAJFDX010000006.1"/>
</dbReference>
<dbReference type="EC" id="5.4.99.62" evidence="2"/>
<gene>
    <name evidence="6" type="primary">rbsD</name>
    <name evidence="6" type="ORF">WMQ36_11815</name>
</gene>
<evidence type="ECO:0000256" key="1">
    <source>
        <dbReference type="ARBA" id="ARBA00000223"/>
    </source>
</evidence>
<dbReference type="EMBL" id="JBBMFM010000038">
    <property type="protein sequence ID" value="MEQ2425665.1"/>
    <property type="molecule type" value="Genomic_DNA"/>
</dbReference>
<organism evidence="6 7">
    <name type="scientific">Enterocloster hominis</name>
    <name type="common">ex Hitch et al. 2024</name>
    <dbReference type="NCBI Taxonomy" id="1917870"/>
    <lineage>
        <taxon>Bacteria</taxon>
        <taxon>Bacillati</taxon>
        <taxon>Bacillota</taxon>
        <taxon>Clostridia</taxon>
        <taxon>Lachnospirales</taxon>
        <taxon>Lachnospiraceae</taxon>
        <taxon>Enterocloster</taxon>
    </lineage>
</organism>
<dbReference type="PANTHER" id="PTHR37831">
    <property type="entry name" value="D-RIBOSE PYRANASE"/>
    <property type="match status" value="1"/>
</dbReference>
<dbReference type="Proteomes" id="UP001454086">
    <property type="component" value="Unassembled WGS sequence"/>
</dbReference>
<evidence type="ECO:0000313" key="7">
    <source>
        <dbReference type="Proteomes" id="UP001454086"/>
    </source>
</evidence>
<reference evidence="6 7" key="1">
    <citation type="submission" date="2024-03" db="EMBL/GenBank/DDBJ databases">
        <title>Human intestinal bacterial collection.</title>
        <authorList>
            <person name="Pauvert C."/>
            <person name="Hitch T.C.A."/>
            <person name="Clavel T."/>
        </authorList>
    </citation>
    <scope>NUCLEOTIDE SEQUENCE [LARGE SCALE GENOMIC DNA]</scope>
    <source>
        <strain evidence="6 7">CLA-SR-H021</strain>
    </source>
</reference>
<proteinExistence type="predicted"/>
<comment type="catalytic activity">
    <reaction evidence="1">
        <text>beta-D-ribopyranose = beta-D-ribofuranose</text>
        <dbReference type="Rhea" id="RHEA:25432"/>
        <dbReference type="ChEBI" id="CHEBI:27476"/>
        <dbReference type="ChEBI" id="CHEBI:47002"/>
        <dbReference type="EC" id="5.4.99.62"/>
    </reaction>
</comment>